<dbReference type="Proteomes" id="UP000299102">
    <property type="component" value="Unassembled WGS sequence"/>
</dbReference>
<dbReference type="AlphaFoldDB" id="A0A4C1WJD7"/>
<name>A0A4C1WJD7_EUMVA</name>
<evidence type="ECO:0000313" key="2">
    <source>
        <dbReference type="Proteomes" id="UP000299102"/>
    </source>
</evidence>
<evidence type="ECO:0000313" key="1">
    <source>
        <dbReference type="EMBL" id="GBP50244.1"/>
    </source>
</evidence>
<keyword evidence="2" id="KW-1185">Reference proteome</keyword>
<dbReference type="EMBL" id="BGZK01000561">
    <property type="protein sequence ID" value="GBP50244.1"/>
    <property type="molecule type" value="Genomic_DNA"/>
</dbReference>
<organism evidence="1 2">
    <name type="scientific">Eumeta variegata</name>
    <name type="common">Bagworm moth</name>
    <name type="synonym">Eumeta japonica</name>
    <dbReference type="NCBI Taxonomy" id="151549"/>
    <lineage>
        <taxon>Eukaryota</taxon>
        <taxon>Metazoa</taxon>
        <taxon>Ecdysozoa</taxon>
        <taxon>Arthropoda</taxon>
        <taxon>Hexapoda</taxon>
        <taxon>Insecta</taxon>
        <taxon>Pterygota</taxon>
        <taxon>Neoptera</taxon>
        <taxon>Endopterygota</taxon>
        <taxon>Lepidoptera</taxon>
        <taxon>Glossata</taxon>
        <taxon>Ditrysia</taxon>
        <taxon>Tineoidea</taxon>
        <taxon>Psychidae</taxon>
        <taxon>Oiketicinae</taxon>
        <taxon>Eumeta</taxon>
    </lineage>
</organism>
<dbReference type="OrthoDB" id="616263at2759"/>
<comment type="caution">
    <text evidence="1">The sequence shown here is derived from an EMBL/GenBank/DDBJ whole genome shotgun (WGS) entry which is preliminary data.</text>
</comment>
<accession>A0A4C1WJD7</accession>
<reference evidence="1 2" key="1">
    <citation type="journal article" date="2019" name="Commun. Biol.">
        <title>The bagworm genome reveals a unique fibroin gene that provides high tensile strength.</title>
        <authorList>
            <person name="Kono N."/>
            <person name="Nakamura H."/>
            <person name="Ohtoshi R."/>
            <person name="Tomita M."/>
            <person name="Numata K."/>
            <person name="Arakawa K."/>
        </authorList>
    </citation>
    <scope>NUCLEOTIDE SEQUENCE [LARGE SCALE GENOMIC DNA]</scope>
</reference>
<protein>
    <submittedName>
        <fullName evidence="1">Uncharacterized protein</fullName>
    </submittedName>
</protein>
<proteinExistence type="predicted"/>
<sequence>MNSKVGAVAHDLRLRQCLQPKPGFKLESKEFSNFEVKDEPRSDPPVTDKVDGILKKVEQEQHVSPYDLTEELEIEQNVVLIQMKKAGYTKKLDTGVLIGQGVTFISLSRRYDYIQRWLDGQHAVTAVEPCRGQLGCNTKMSRLDSQTDTVSARSKLKIEPVEVAIVKRQFILRARGRSRRQKLATDTIKEVEVPTKIKIVVFHNSRTDAGPRLTSSYS</sequence>
<gene>
    <name evidence="1" type="ORF">EVAR_88079_1</name>
</gene>